<dbReference type="Proteomes" id="UP000825729">
    <property type="component" value="Unassembled WGS sequence"/>
</dbReference>
<gene>
    <name evidence="2" type="ORF">H6P81_013419</name>
</gene>
<protein>
    <submittedName>
        <fullName evidence="2">Uncharacterized protein</fullName>
    </submittedName>
</protein>
<reference evidence="2 3" key="1">
    <citation type="submission" date="2021-07" db="EMBL/GenBank/DDBJ databases">
        <title>The Aristolochia fimbriata genome: insights into angiosperm evolution, floral development and chemical biosynthesis.</title>
        <authorList>
            <person name="Jiao Y."/>
        </authorList>
    </citation>
    <scope>NUCLEOTIDE SEQUENCE [LARGE SCALE GENOMIC DNA]</scope>
    <source>
        <strain evidence="2">IBCAS-2021</strain>
        <tissue evidence="2">Leaf</tissue>
    </source>
</reference>
<comment type="caution">
    <text evidence="2">The sequence shown here is derived from an EMBL/GenBank/DDBJ whole genome shotgun (WGS) entry which is preliminary data.</text>
</comment>
<feature type="transmembrane region" description="Helical" evidence="1">
    <location>
        <begin position="12"/>
        <end position="30"/>
    </location>
</feature>
<keyword evidence="1" id="KW-1133">Transmembrane helix</keyword>
<keyword evidence="1" id="KW-0812">Transmembrane</keyword>
<proteinExistence type="predicted"/>
<accession>A0AAV7EFV2</accession>
<dbReference type="EMBL" id="JAINDJ010000005">
    <property type="protein sequence ID" value="KAG9447291.1"/>
    <property type="molecule type" value="Genomic_DNA"/>
</dbReference>
<evidence type="ECO:0000313" key="3">
    <source>
        <dbReference type="Proteomes" id="UP000825729"/>
    </source>
</evidence>
<evidence type="ECO:0000313" key="2">
    <source>
        <dbReference type="EMBL" id="KAG9447291.1"/>
    </source>
</evidence>
<dbReference type="AlphaFoldDB" id="A0AAV7EFV2"/>
<name>A0AAV7EFV2_ARIFI</name>
<keyword evidence="3" id="KW-1185">Reference proteome</keyword>
<keyword evidence="1" id="KW-0472">Membrane</keyword>
<organism evidence="2 3">
    <name type="scientific">Aristolochia fimbriata</name>
    <name type="common">White veined hardy Dutchman's pipe vine</name>
    <dbReference type="NCBI Taxonomy" id="158543"/>
    <lineage>
        <taxon>Eukaryota</taxon>
        <taxon>Viridiplantae</taxon>
        <taxon>Streptophyta</taxon>
        <taxon>Embryophyta</taxon>
        <taxon>Tracheophyta</taxon>
        <taxon>Spermatophyta</taxon>
        <taxon>Magnoliopsida</taxon>
        <taxon>Magnoliidae</taxon>
        <taxon>Piperales</taxon>
        <taxon>Aristolochiaceae</taxon>
        <taxon>Aristolochia</taxon>
    </lineage>
</organism>
<sequence length="209" mass="23360">MGPLRRLTPLETKAYVVLFCVPLTIFPTGWPAHVWIGFIQFLFSSLVFSVHHTLTLLKSHHITFPSSLFSIPQYRKGNPRPDRLMHFRKKILSVLVNKVRNRSHGWEWSRSRRTIREAVVRGHMSSLNASHSCAPLAVHGSDRLSSVAELMSPGVALSVSPCQAHAAQGLFPQSCLLSGLELFIHSLLRHLSDRLQLSHGVSYSLAAVT</sequence>
<evidence type="ECO:0000256" key="1">
    <source>
        <dbReference type="SAM" id="Phobius"/>
    </source>
</evidence>